<protein>
    <recommendedName>
        <fullName evidence="4">DUF7356 domain-containing protein</fullName>
    </recommendedName>
</protein>
<feature type="compositionally biased region" description="Basic and acidic residues" evidence="1">
    <location>
        <begin position="84"/>
        <end position="107"/>
    </location>
</feature>
<proteinExistence type="predicted"/>
<keyword evidence="2" id="KW-1133">Transmembrane helix</keyword>
<dbReference type="Proteomes" id="UP001418222">
    <property type="component" value="Unassembled WGS sequence"/>
</dbReference>
<comment type="caution">
    <text evidence="5">The sequence shown here is derived from an EMBL/GenBank/DDBJ whole genome shotgun (WGS) entry which is preliminary data.</text>
</comment>
<evidence type="ECO:0000313" key="5">
    <source>
        <dbReference type="EMBL" id="KAK8921403.1"/>
    </source>
</evidence>
<feature type="transmembrane region" description="Helical" evidence="2">
    <location>
        <begin position="244"/>
        <end position="265"/>
    </location>
</feature>
<keyword evidence="2" id="KW-0472">Membrane</keyword>
<keyword evidence="6" id="KW-1185">Reference proteome</keyword>
<feature type="compositionally biased region" description="Polar residues" evidence="1">
    <location>
        <begin position="27"/>
        <end position="47"/>
    </location>
</feature>
<evidence type="ECO:0000259" key="4">
    <source>
        <dbReference type="Pfam" id="PF24053"/>
    </source>
</evidence>
<evidence type="ECO:0000256" key="3">
    <source>
        <dbReference type="SAM" id="SignalP"/>
    </source>
</evidence>
<feature type="chain" id="PRO_5042828088" description="DUF7356 domain-containing protein" evidence="3">
    <location>
        <begin position="27"/>
        <end position="344"/>
    </location>
</feature>
<feature type="domain" description="DUF7356" evidence="4">
    <location>
        <begin position="121"/>
        <end position="221"/>
    </location>
</feature>
<organism evidence="5 6">
    <name type="scientific">Platanthera zijinensis</name>
    <dbReference type="NCBI Taxonomy" id="2320716"/>
    <lineage>
        <taxon>Eukaryota</taxon>
        <taxon>Viridiplantae</taxon>
        <taxon>Streptophyta</taxon>
        <taxon>Embryophyta</taxon>
        <taxon>Tracheophyta</taxon>
        <taxon>Spermatophyta</taxon>
        <taxon>Magnoliopsida</taxon>
        <taxon>Liliopsida</taxon>
        <taxon>Asparagales</taxon>
        <taxon>Orchidaceae</taxon>
        <taxon>Orchidoideae</taxon>
        <taxon>Orchideae</taxon>
        <taxon>Orchidinae</taxon>
        <taxon>Platanthera</taxon>
    </lineage>
</organism>
<evidence type="ECO:0000313" key="6">
    <source>
        <dbReference type="Proteomes" id="UP001418222"/>
    </source>
</evidence>
<sequence length="344" mass="37502">MKGRVAFLLKVLLLHILLICLLSADGDSQGTSTPNTGSQAANLSDTQKAPPHHVKEDGERQDVDQIGRSQQETTTNALKGKGKNVSEGKNKPLEEPKASGDISKESVVEGSNKKKPLTIDPQKAGCDPSNRCINKKNNLVVCLRVPGTDTQALSLVIQNKGKGSLDIKIIAPPYVHLEQSAMQIKAKEDKEVKVYVNEDSAEDSMIILQARDGNCSLDLRNVMQNSISKTETLTMSGFISPSTGYALVFIFFAAAVVVGVIWLCVRFRPLLRRETGLKYQKLDVGLPVSTGENIEAVGGTDGWDNSWENSWDEEEVPLTPSETISKPSLKGLASRKFNKDGWKD</sequence>
<reference evidence="5 6" key="1">
    <citation type="journal article" date="2022" name="Nat. Plants">
        <title>Genomes of leafy and leafless Platanthera orchids illuminate the evolution of mycoheterotrophy.</title>
        <authorList>
            <person name="Li M.H."/>
            <person name="Liu K.W."/>
            <person name="Li Z."/>
            <person name="Lu H.C."/>
            <person name="Ye Q.L."/>
            <person name="Zhang D."/>
            <person name="Wang J.Y."/>
            <person name="Li Y.F."/>
            <person name="Zhong Z.M."/>
            <person name="Liu X."/>
            <person name="Yu X."/>
            <person name="Liu D.K."/>
            <person name="Tu X.D."/>
            <person name="Liu B."/>
            <person name="Hao Y."/>
            <person name="Liao X.Y."/>
            <person name="Jiang Y.T."/>
            <person name="Sun W.H."/>
            <person name="Chen J."/>
            <person name="Chen Y.Q."/>
            <person name="Ai Y."/>
            <person name="Zhai J.W."/>
            <person name="Wu S.S."/>
            <person name="Zhou Z."/>
            <person name="Hsiao Y.Y."/>
            <person name="Wu W.L."/>
            <person name="Chen Y.Y."/>
            <person name="Lin Y.F."/>
            <person name="Hsu J.L."/>
            <person name="Li C.Y."/>
            <person name="Wang Z.W."/>
            <person name="Zhao X."/>
            <person name="Zhong W.Y."/>
            <person name="Ma X.K."/>
            <person name="Ma L."/>
            <person name="Huang J."/>
            <person name="Chen G.Z."/>
            <person name="Huang M.Z."/>
            <person name="Huang L."/>
            <person name="Peng D.H."/>
            <person name="Luo Y.B."/>
            <person name="Zou S.Q."/>
            <person name="Chen S.P."/>
            <person name="Lan S."/>
            <person name="Tsai W.C."/>
            <person name="Van de Peer Y."/>
            <person name="Liu Z.J."/>
        </authorList>
    </citation>
    <scope>NUCLEOTIDE SEQUENCE [LARGE SCALE GENOMIC DNA]</scope>
    <source>
        <strain evidence="5">Lor287</strain>
    </source>
</reference>
<name>A0AAP0AZN4_9ASPA</name>
<feature type="compositionally biased region" description="Polar residues" evidence="1">
    <location>
        <begin position="67"/>
        <end position="77"/>
    </location>
</feature>
<evidence type="ECO:0000256" key="1">
    <source>
        <dbReference type="SAM" id="MobiDB-lite"/>
    </source>
</evidence>
<dbReference type="Pfam" id="PF24053">
    <property type="entry name" value="DUF7356"/>
    <property type="match status" value="1"/>
</dbReference>
<dbReference type="PANTHER" id="PTHR34200">
    <property type="entry name" value="DENTIN SIALOPHOSPHOPROTEIN-LIKE ISOFORM X1"/>
    <property type="match status" value="1"/>
</dbReference>
<dbReference type="InterPro" id="IPR055780">
    <property type="entry name" value="DUF7356"/>
</dbReference>
<dbReference type="PANTHER" id="PTHR34200:SF8">
    <property type="entry name" value="TRANSMEMBRANE PROTEIN"/>
    <property type="match status" value="1"/>
</dbReference>
<feature type="region of interest" description="Disordered" evidence="1">
    <location>
        <begin position="27"/>
        <end position="122"/>
    </location>
</feature>
<keyword evidence="3" id="KW-0732">Signal</keyword>
<gene>
    <name evidence="5" type="ORF">KSP39_PZI020040</name>
</gene>
<keyword evidence="2" id="KW-0812">Transmembrane</keyword>
<feature type="signal peptide" evidence="3">
    <location>
        <begin position="1"/>
        <end position="26"/>
    </location>
</feature>
<dbReference type="EMBL" id="JBBWWQ010000018">
    <property type="protein sequence ID" value="KAK8921403.1"/>
    <property type="molecule type" value="Genomic_DNA"/>
</dbReference>
<feature type="compositionally biased region" description="Basic and acidic residues" evidence="1">
    <location>
        <begin position="53"/>
        <end position="65"/>
    </location>
</feature>
<dbReference type="AlphaFoldDB" id="A0AAP0AZN4"/>
<accession>A0AAP0AZN4</accession>
<evidence type="ECO:0000256" key="2">
    <source>
        <dbReference type="SAM" id="Phobius"/>
    </source>
</evidence>
<feature type="region of interest" description="Disordered" evidence="1">
    <location>
        <begin position="299"/>
        <end position="325"/>
    </location>
</feature>